<gene>
    <name evidence="1" type="ORF">F5147DRAFT_658878</name>
</gene>
<proteinExistence type="predicted"/>
<dbReference type="RefSeq" id="XP_041285295.1">
    <property type="nucleotide sequence ID" value="XM_041434512.1"/>
</dbReference>
<sequence>MSDSDGLKNHRLNNMNVPSWCMPAAIYLGYRGPIHKRGVPTKVLVLDNLGALQSYGHSSFEERVLGCSPGCRISYASIEHPLLVAGLAYTTTNKLIARLAVKAQNQMQNSSHWNSLIHFHMKPAECDLFPNIDIKLLSSTQIKPFSSTSIRIRHQKTRMDYIPGMNCDEPSYDQYTWRKLVRDKQAMIRAISAASKRSGRHEYPAERGPRNGQKTVAHAICNMLKRPMLDVRVNDIPYLADLVIEGNALVVVDYADVVFHELRMPRESRMHPCDALRIRVARMYLSVALGVDDEQQALLKPFSAAIEFPDLDLAARRQRWLQLFGRDDLVSTISSSKHAPIPTTGTENELNNATCNVIK</sequence>
<evidence type="ECO:0000313" key="1">
    <source>
        <dbReference type="EMBL" id="KAG2087689.1"/>
    </source>
</evidence>
<comment type="caution">
    <text evidence="1">The sequence shown here is derived from an EMBL/GenBank/DDBJ whole genome shotgun (WGS) entry which is preliminary data.</text>
</comment>
<evidence type="ECO:0000313" key="2">
    <source>
        <dbReference type="Proteomes" id="UP000823399"/>
    </source>
</evidence>
<organism evidence="1 2">
    <name type="scientific">Suillus discolor</name>
    <dbReference type="NCBI Taxonomy" id="1912936"/>
    <lineage>
        <taxon>Eukaryota</taxon>
        <taxon>Fungi</taxon>
        <taxon>Dikarya</taxon>
        <taxon>Basidiomycota</taxon>
        <taxon>Agaricomycotina</taxon>
        <taxon>Agaricomycetes</taxon>
        <taxon>Agaricomycetidae</taxon>
        <taxon>Boletales</taxon>
        <taxon>Suillineae</taxon>
        <taxon>Suillaceae</taxon>
        <taxon>Suillus</taxon>
    </lineage>
</organism>
<dbReference type="OrthoDB" id="10331391at2759"/>
<dbReference type="Proteomes" id="UP000823399">
    <property type="component" value="Unassembled WGS sequence"/>
</dbReference>
<dbReference type="EMBL" id="JABBWM010000129">
    <property type="protein sequence ID" value="KAG2087689.1"/>
    <property type="molecule type" value="Genomic_DNA"/>
</dbReference>
<keyword evidence="2" id="KW-1185">Reference proteome</keyword>
<dbReference type="AlphaFoldDB" id="A0A9P7JLU5"/>
<dbReference type="GeneID" id="64696771"/>
<accession>A0A9P7JLU5</accession>
<protein>
    <submittedName>
        <fullName evidence="1">Uncharacterized protein</fullName>
    </submittedName>
</protein>
<name>A0A9P7JLU5_9AGAM</name>
<reference evidence="1" key="1">
    <citation type="journal article" date="2020" name="New Phytol.">
        <title>Comparative genomics reveals dynamic genome evolution in host specialist ectomycorrhizal fungi.</title>
        <authorList>
            <person name="Lofgren L.A."/>
            <person name="Nguyen N.H."/>
            <person name="Vilgalys R."/>
            <person name="Ruytinx J."/>
            <person name="Liao H.L."/>
            <person name="Branco S."/>
            <person name="Kuo A."/>
            <person name="LaButti K."/>
            <person name="Lipzen A."/>
            <person name="Andreopoulos W."/>
            <person name="Pangilinan J."/>
            <person name="Riley R."/>
            <person name="Hundley H."/>
            <person name="Na H."/>
            <person name="Barry K."/>
            <person name="Grigoriev I.V."/>
            <person name="Stajich J.E."/>
            <person name="Kennedy P.G."/>
        </authorList>
    </citation>
    <scope>NUCLEOTIDE SEQUENCE</scope>
    <source>
        <strain evidence="1">FC423</strain>
    </source>
</reference>